<proteinExistence type="predicted"/>
<dbReference type="OrthoDB" id="4528595at2"/>
<accession>A0A660CGR9</accession>
<evidence type="ECO:0000313" key="2">
    <source>
        <dbReference type="Proteomes" id="UP000317303"/>
    </source>
</evidence>
<evidence type="ECO:0000313" key="1">
    <source>
        <dbReference type="EMBL" id="TWH22670.1"/>
    </source>
</evidence>
<name>A0A660CGR9_9PSEU</name>
<dbReference type="InterPro" id="IPR029063">
    <property type="entry name" value="SAM-dependent_MTases_sf"/>
</dbReference>
<dbReference type="EMBL" id="VLJV01000001">
    <property type="protein sequence ID" value="TWH22670.1"/>
    <property type="molecule type" value="Genomic_DNA"/>
</dbReference>
<dbReference type="Gene3D" id="3.40.50.150">
    <property type="entry name" value="Vaccinia Virus protein VP39"/>
    <property type="match status" value="1"/>
</dbReference>
<sequence length="179" mass="19427">MVAVEPSPGLRSALLARVHGDEDLRTRVTVLPSSFPDVELPERFSALIAMNVLGHFDTAQRGVLWSLLAERLDRGGVAVVNLQPPAEPVPVPESVASTARVGRLTYEGRAKAEPTGDGTLTWFMTYRTLDGETQLDERTVSYRWHLVDADGLRTETAAHGLTLAPAGDPELGVYTITHT</sequence>
<keyword evidence="2" id="KW-1185">Reference proteome</keyword>
<dbReference type="SUPFAM" id="SSF53335">
    <property type="entry name" value="S-adenosyl-L-methionine-dependent methyltransferases"/>
    <property type="match status" value="1"/>
</dbReference>
<organism evidence="1 2">
    <name type="scientific">Prauserella rugosa</name>
    <dbReference type="NCBI Taxonomy" id="43354"/>
    <lineage>
        <taxon>Bacteria</taxon>
        <taxon>Bacillati</taxon>
        <taxon>Actinomycetota</taxon>
        <taxon>Actinomycetes</taxon>
        <taxon>Pseudonocardiales</taxon>
        <taxon>Pseudonocardiaceae</taxon>
        <taxon>Prauserella</taxon>
    </lineage>
</organism>
<dbReference type="RefSeq" id="WP_051757560.1">
    <property type="nucleotide sequence ID" value="NZ_JOIJ01000004.1"/>
</dbReference>
<comment type="caution">
    <text evidence="1">The sequence shown here is derived from an EMBL/GenBank/DDBJ whole genome shotgun (WGS) entry which is preliminary data.</text>
</comment>
<evidence type="ECO:0008006" key="3">
    <source>
        <dbReference type="Google" id="ProtNLM"/>
    </source>
</evidence>
<reference evidence="1 2" key="1">
    <citation type="submission" date="2019-07" db="EMBL/GenBank/DDBJ databases">
        <title>R&amp;d 2014.</title>
        <authorList>
            <person name="Klenk H.-P."/>
        </authorList>
    </citation>
    <scope>NUCLEOTIDE SEQUENCE [LARGE SCALE GENOMIC DNA]</scope>
    <source>
        <strain evidence="1 2">DSM 43194</strain>
    </source>
</reference>
<gene>
    <name evidence="1" type="ORF">JD82_04560</name>
</gene>
<protein>
    <recommendedName>
        <fullName evidence="3">Class I SAM-dependent methyltransferase</fullName>
    </recommendedName>
</protein>
<dbReference type="Proteomes" id="UP000317303">
    <property type="component" value="Unassembled WGS sequence"/>
</dbReference>
<dbReference type="AlphaFoldDB" id="A0A660CGR9"/>